<dbReference type="Proteomes" id="UP000241890">
    <property type="component" value="Unassembled WGS sequence"/>
</dbReference>
<sequence length="413" mass="43874">MADSNETNLKCADYADDAVAALYCDSPEVVSQCLNACQKLECESEDDDSNNAYLVGAQVLVFFLVFGLSASVNFAQFRDRFRSKGVYLGLACQFVAMPLLGFLTVAAFRDHIRPTFAVVLLIVTSSPGGSYSNFLCNLVNADLALSVAMTSVSTIVSVFMLPFNVFVYVQTAYGALLGEGGRDDIVQLLPYNVIGYTLANVIAAVLLGLAFGFRWPHLQRSVNLFGTLCGLGSIVLGLTASLTSCETPLEQNAIVYLAIAIPPLLALLVALFGASVARLPKAQRVSIAVECAFQNTGIGLAVALSLGAEGRAAAVVPIIFGAYDAFLVGGFAIASMFFGWTLTPKGIPLWEAFVFEHQETAAGPPPGSGDNENRNDNNGDDAGIVHDDKNNPGEVDPEFQTTRKDDPNAVVLI</sequence>
<dbReference type="InterPro" id="IPR002657">
    <property type="entry name" value="BilAc:Na_symport/Acr3"/>
</dbReference>
<feature type="transmembrane region" description="Helical" evidence="7">
    <location>
        <begin position="114"/>
        <end position="136"/>
    </location>
</feature>
<dbReference type="AlphaFoldDB" id="A0A2R5GM98"/>
<accession>A0A2R5GM98</accession>
<name>A0A2R5GM98_9STRA</name>
<feature type="transmembrane region" description="Helical" evidence="7">
    <location>
        <begin position="314"/>
        <end position="340"/>
    </location>
</feature>
<gene>
    <name evidence="8" type="ORF">FCC1311_082472</name>
</gene>
<dbReference type="Pfam" id="PF01758">
    <property type="entry name" value="SBF"/>
    <property type="match status" value="1"/>
</dbReference>
<dbReference type="PANTHER" id="PTHR10361">
    <property type="entry name" value="SODIUM-BILE ACID COTRANSPORTER"/>
    <property type="match status" value="1"/>
</dbReference>
<feature type="region of interest" description="Disordered" evidence="6">
    <location>
        <begin position="360"/>
        <end position="407"/>
    </location>
</feature>
<evidence type="ECO:0000256" key="1">
    <source>
        <dbReference type="ARBA" id="ARBA00004141"/>
    </source>
</evidence>
<evidence type="ECO:0000256" key="7">
    <source>
        <dbReference type="SAM" id="Phobius"/>
    </source>
</evidence>
<proteinExistence type="inferred from homology"/>
<evidence type="ECO:0000313" key="8">
    <source>
        <dbReference type="EMBL" id="GBG32022.1"/>
    </source>
</evidence>
<dbReference type="OrthoDB" id="203097at2759"/>
<reference evidence="8 9" key="1">
    <citation type="submission" date="2017-12" db="EMBL/GenBank/DDBJ databases">
        <title>Sequencing, de novo assembly and annotation of complete genome of a new Thraustochytrid species, strain FCC1311.</title>
        <authorList>
            <person name="Sedici K."/>
            <person name="Godart F."/>
            <person name="Aiese Cigliano R."/>
            <person name="Sanseverino W."/>
            <person name="Barakat M."/>
            <person name="Ortet P."/>
            <person name="Marechal E."/>
            <person name="Cagnac O."/>
            <person name="Amato A."/>
        </authorList>
    </citation>
    <scope>NUCLEOTIDE SEQUENCE [LARGE SCALE GENOMIC DNA]</scope>
</reference>
<keyword evidence="3 7" id="KW-0812">Transmembrane</keyword>
<dbReference type="EMBL" id="BEYU01000111">
    <property type="protein sequence ID" value="GBG32022.1"/>
    <property type="molecule type" value="Genomic_DNA"/>
</dbReference>
<evidence type="ECO:0000256" key="2">
    <source>
        <dbReference type="ARBA" id="ARBA00006528"/>
    </source>
</evidence>
<organism evidence="8 9">
    <name type="scientific">Hondaea fermentalgiana</name>
    <dbReference type="NCBI Taxonomy" id="2315210"/>
    <lineage>
        <taxon>Eukaryota</taxon>
        <taxon>Sar</taxon>
        <taxon>Stramenopiles</taxon>
        <taxon>Bigyra</taxon>
        <taxon>Labyrinthulomycetes</taxon>
        <taxon>Thraustochytrida</taxon>
        <taxon>Thraustochytriidae</taxon>
        <taxon>Hondaea</taxon>
    </lineage>
</organism>
<evidence type="ECO:0000256" key="4">
    <source>
        <dbReference type="ARBA" id="ARBA00022989"/>
    </source>
</evidence>
<keyword evidence="5 7" id="KW-0472">Membrane</keyword>
<feature type="transmembrane region" description="Helical" evidence="7">
    <location>
        <begin position="53"/>
        <end position="74"/>
    </location>
</feature>
<comment type="similarity">
    <text evidence="2">Belongs to the bile acid:sodium symporter (BASS) (TC 2.A.28) family.</text>
</comment>
<feature type="transmembrane region" description="Helical" evidence="7">
    <location>
        <begin position="254"/>
        <end position="275"/>
    </location>
</feature>
<dbReference type="InterPro" id="IPR004710">
    <property type="entry name" value="Bilac:Na_transpt"/>
</dbReference>
<protein>
    <submittedName>
        <fullName evidence="8">Sodium/bile acid cotransporter</fullName>
    </submittedName>
</protein>
<dbReference type="Gene3D" id="1.20.1530.20">
    <property type="match status" value="1"/>
</dbReference>
<evidence type="ECO:0000256" key="5">
    <source>
        <dbReference type="ARBA" id="ARBA00023136"/>
    </source>
</evidence>
<comment type="subcellular location">
    <subcellularLocation>
        <location evidence="1">Membrane</location>
        <topology evidence="1">Multi-pass membrane protein</topology>
    </subcellularLocation>
</comment>
<feature type="transmembrane region" description="Helical" evidence="7">
    <location>
        <begin position="222"/>
        <end position="242"/>
    </location>
</feature>
<feature type="transmembrane region" description="Helical" evidence="7">
    <location>
        <begin position="189"/>
        <end position="210"/>
    </location>
</feature>
<keyword evidence="9" id="KW-1185">Reference proteome</keyword>
<dbReference type="PANTHER" id="PTHR10361:SF28">
    <property type="entry name" value="P3 PROTEIN-RELATED"/>
    <property type="match status" value="1"/>
</dbReference>
<evidence type="ECO:0000256" key="6">
    <source>
        <dbReference type="SAM" id="MobiDB-lite"/>
    </source>
</evidence>
<feature type="transmembrane region" description="Helical" evidence="7">
    <location>
        <begin position="86"/>
        <end position="108"/>
    </location>
</feature>
<comment type="caution">
    <text evidence="8">The sequence shown here is derived from an EMBL/GenBank/DDBJ whole genome shotgun (WGS) entry which is preliminary data.</text>
</comment>
<evidence type="ECO:0000313" key="9">
    <source>
        <dbReference type="Proteomes" id="UP000241890"/>
    </source>
</evidence>
<dbReference type="InterPro" id="IPR038770">
    <property type="entry name" value="Na+/solute_symporter_sf"/>
</dbReference>
<feature type="transmembrane region" description="Helical" evidence="7">
    <location>
        <begin position="143"/>
        <end position="169"/>
    </location>
</feature>
<dbReference type="GO" id="GO:0016020">
    <property type="term" value="C:membrane"/>
    <property type="evidence" value="ECO:0007669"/>
    <property type="project" value="UniProtKB-SubCell"/>
</dbReference>
<evidence type="ECO:0000256" key="3">
    <source>
        <dbReference type="ARBA" id="ARBA00022692"/>
    </source>
</evidence>
<keyword evidence="4 7" id="KW-1133">Transmembrane helix</keyword>
<dbReference type="InParanoid" id="A0A2R5GM98"/>
<feature type="compositionally biased region" description="Basic and acidic residues" evidence="6">
    <location>
        <begin position="371"/>
        <end position="391"/>
    </location>
</feature>